<dbReference type="PANTHER" id="PTHR21100:SF9">
    <property type="entry name" value="PREFOLDIN SUBUNIT 4"/>
    <property type="match status" value="1"/>
</dbReference>
<dbReference type="InterPro" id="IPR002777">
    <property type="entry name" value="PFD_beta-like"/>
</dbReference>
<evidence type="ECO:0000313" key="7">
    <source>
        <dbReference type="Proteomes" id="UP000015104"/>
    </source>
</evidence>
<reference evidence="6" key="2">
    <citation type="submission" date="2015-06" db="UniProtKB">
        <authorList>
            <consortium name="EnsemblMetazoa"/>
        </authorList>
    </citation>
    <scope>IDENTIFICATION</scope>
</reference>
<keyword evidence="5" id="KW-0175">Coiled coil</keyword>
<dbReference type="AlphaFoldDB" id="T1KXB1"/>
<keyword evidence="7" id="KW-1185">Reference proteome</keyword>
<dbReference type="GO" id="GO:0005737">
    <property type="term" value="C:cytoplasm"/>
    <property type="evidence" value="ECO:0007669"/>
    <property type="project" value="TreeGrafter"/>
</dbReference>
<name>T1KXB1_TETUR</name>
<feature type="coiled-coil region" evidence="5">
    <location>
        <begin position="83"/>
        <end position="117"/>
    </location>
</feature>
<evidence type="ECO:0000256" key="5">
    <source>
        <dbReference type="SAM" id="Coils"/>
    </source>
</evidence>
<dbReference type="OrthoDB" id="10250441at2759"/>
<comment type="subunit">
    <text evidence="2 4">Heterohexamer of two PFD-alpha type and four PFD-beta type subunits.</text>
</comment>
<dbReference type="Gene3D" id="1.10.287.370">
    <property type="match status" value="1"/>
</dbReference>
<dbReference type="InterPro" id="IPR016661">
    <property type="entry name" value="PFDN4"/>
</dbReference>
<dbReference type="EnsemblMetazoa" id="tetur25g01750.1">
    <property type="protein sequence ID" value="tetur25g01750.1"/>
    <property type="gene ID" value="tetur25g01750"/>
</dbReference>
<dbReference type="Proteomes" id="UP000015104">
    <property type="component" value="Unassembled WGS sequence"/>
</dbReference>
<sequence length="133" mass="15491">MASTVNPISELQVTYEDQSKINRFASHNSKLEEIKDELINKEKELKNIEESISEMDLYAALDDEGFQIMEGEIFVHFTAEEALDWVTKKKEELSREVSSMKEEVDHLREEMNTLKTELYAKFGRNNINLEADD</sequence>
<dbReference type="GO" id="GO:0006457">
    <property type="term" value="P:protein folding"/>
    <property type="evidence" value="ECO:0007669"/>
    <property type="project" value="UniProtKB-UniRule"/>
</dbReference>
<proteinExistence type="inferred from homology"/>
<feature type="coiled-coil region" evidence="5">
    <location>
        <begin position="24"/>
        <end position="51"/>
    </location>
</feature>
<comment type="function">
    <text evidence="4">Binds specifically to cytosolic chaperonin (c-CPN) and transfers target proteins to it. Binds to nascent polypeptide chain and promotes folding in an environment in which there are many competing pathways for nonnative proteins.</text>
</comment>
<dbReference type="Pfam" id="PF01920">
    <property type="entry name" value="Prefoldin_2"/>
    <property type="match status" value="1"/>
</dbReference>
<dbReference type="OMA" id="KFGRAIN"/>
<dbReference type="HOGENOM" id="CLU_130032_0_0_1"/>
<gene>
    <name evidence="6" type="primary">107368106</name>
</gene>
<dbReference type="EMBL" id="CAEY01000677">
    <property type="status" value="NOT_ANNOTATED_CDS"/>
    <property type="molecule type" value="Genomic_DNA"/>
</dbReference>
<comment type="similarity">
    <text evidence="1 4">Belongs to the prefoldin subunit beta family.</text>
</comment>
<protein>
    <recommendedName>
        <fullName evidence="4">Prefoldin subunit 4</fullName>
    </recommendedName>
</protein>
<dbReference type="SUPFAM" id="SSF46579">
    <property type="entry name" value="Prefoldin"/>
    <property type="match status" value="1"/>
</dbReference>
<dbReference type="eggNOG" id="KOG1760">
    <property type="taxonomic scope" value="Eukaryota"/>
</dbReference>
<reference evidence="7" key="1">
    <citation type="submission" date="2011-08" db="EMBL/GenBank/DDBJ databases">
        <authorList>
            <person name="Rombauts S."/>
        </authorList>
    </citation>
    <scope>NUCLEOTIDE SEQUENCE</scope>
    <source>
        <strain evidence="7">London</strain>
    </source>
</reference>
<evidence type="ECO:0000256" key="2">
    <source>
        <dbReference type="ARBA" id="ARBA00011695"/>
    </source>
</evidence>
<accession>T1KXB1</accession>
<dbReference type="PIRSF" id="PIRSF016477">
    <property type="entry name" value="Prefoldin_subunit_4"/>
    <property type="match status" value="1"/>
</dbReference>
<dbReference type="GO" id="GO:0051082">
    <property type="term" value="F:unfolded protein binding"/>
    <property type="evidence" value="ECO:0007669"/>
    <property type="project" value="InterPro"/>
</dbReference>
<evidence type="ECO:0000256" key="1">
    <source>
        <dbReference type="ARBA" id="ARBA00008045"/>
    </source>
</evidence>
<dbReference type="PANTHER" id="PTHR21100">
    <property type="entry name" value="PREFOLDIN SUBUNIT 4"/>
    <property type="match status" value="1"/>
</dbReference>
<dbReference type="InterPro" id="IPR009053">
    <property type="entry name" value="Prefoldin"/>
</dbReference>
<evidence type="ECO:0000256" key="4">
    <source>
        <dbReference type="PIRNR" id="PIRNR016477"/>
    </source>
</evidence>
<evidence type="ECO:0000256" key="3">
    <source>
        <dbReference type="ARBA" id="ARBA00023186"/>
    </source>
</evidence>
<organism evidence="6 7">
    <name type="scientific">Tetranychus urticae</name>
    <name type="common">Two-spotted spider mite</name>
    <dbReference type="NCBI Taxonomy" id="32264"/>
    <lineage>
        <taxon>Eukaryota</taxon>
        <taxon>Metazoa</taxon>
        <taxon>Ecdysozoa</taxon>
        <taxon>Arthropoda</taxon>
        <taxon>Chelicerata</taxon>
        <taxon>Arachnida</taxon>
        <taxon>Acari</taxon>
        <taxon>Acariformes</taxon>
        <taxon>Trombidiformes</taxon>
        <taxon>Prostigmata</taxon>
        <taxon>Eleutherengona</taxon>
        <taxon>Raphignathae</taxon>
        <taxon>Tetranychoidea</taxon>
        <taxon>Tetranychidae</taxon>
        <taxon>Tetranychus</taxon>
    </lineage>
</organism>
<dbReference type="GO" id="GO:0016272">
    <property type="term" value="C:prefoldin complex"/>
    <property type="evidence" value="ECO:0007669"/>
    <property type="project" value="UniProtKB-UniRule"/>
</dbReference>
<keyword evidence="3 4" id="KW-0143">Chaperone</keyword>
<dbReference type="KEGG" id="tut:107368106"/>
<evidence type="ECO:0000313" key="6">
    <source>
        <dbReference type="EnsemblMetazoa" id="tetur25g01750.1"/>
    </source>
</evidence>
<dbReference type="STRING" id="32264.T1KXB1"/>